<evidence type="ECO:0000313" key="1">
    <source>
        <dbReference type="EMBL" id="KAK6795269.1"/>
    </source>
</evidence>
<sequence>MMTSQFRERALIPVKNVEHCSYQSDL</sequence>
<reference evidence="1 2" key="1">
    <citation type="submission" date="2024-02" db="EMBL/GenBank/DDBJ databases">
        <title>de novo genome assembly of Solanum bulbocastanum strain 11H21.</title>
        <authorList>
            <person name="Hosaka A.J."/>
        </authorList>
    </citation>
    <scope>NUCLEOTIDE SEQUENCE [LARGE SCALE GENOMIC DNA]</scope>
    <source>
        <tissue evidence="1">Young leaves</tissue>
    </source>
</reference>
<gene>
    <name evidence="1" type="ORF">RDI58_008722</name>
</gene>
<evidence type="ECO:0000313" key="2">
    <source>
        <dbReference type="Proteomes" id="UP001371456"/>
    </source>
</evidence>
<dbReference type="Proteomes" id="UP001371456">
    <property type="component" value="Unassembled WGS sequence"/>
</dbReference>
<comment type="caution">
    <text evidence="1">The sequence shown here is derived from an EMBL/GenBank/DDBJ whole genome shotgun (WGS) entry which is preliminary data.</text>
</comment>
<proteinExistence type="predicted"/>
<name>A0AAN8TY28_SOLBU</name>
<organism evidence="1 2">
    <name type="scientific">Solanum bulbocastanum</name>
    <name type="common">Wild potato</name>
    <dbReference type="NCBI Taxonomy" id="147425"/>
    <lineage>
        <taxon>Eukaryota</taxon>
        <taxon>Viridiplantae</taxon>
        <taxon>Streptophyta</taxon>
        <taxon>Embryophyta</taxon>
        <taxon>Tracheophyta</taxon>
        <taxon>Spermatophyta</taxon>
        <taxon>Magnoliopsida</taxon>
        <taxon>eudicotyledons</taxon>
        <taxon>Gunneridae</taxon>
        <taxon>Pentapetalae</taxon>
        <taxon>asterids</taxon>
        <taxon>lamiids</taxon>
        <taxon>Solanales</taxon>
        <taxon>Solanaceae</taxon>
        <taxon>Solanoideae</taxon>
        <taxon>Solaneae</taxon>
        <taxon>Solanum</taxon>
    </lineage>
</organism>
<dbReference type="EMBL" id="JBANQN010000003">
    <property type="protein sequence ID" value="KAK6795269.1"/>
    <property type="molecule type" value="Genomic_DNA"/>
</dbReference>
<accession>A0AAN8TY28</accession>
<dbReference type="AlphaFoldDB" id="A0AAN8TY28"/>
<protein>
    <submittedName>
        <fullName evidence="1">Uncharacterized protein</fullName>
    </submittedName>
</protein>
<keyword evidence="2" id="KW-1185">Reference proteome</keyword>